<dbReference type="EMBL" id="BMAU01021052">
    <property type="protein sequence ID" value="GFX88511.1"/>
    <property type="molecule type" value="Genomic_DNA"/>
</dbReference>
<name>A0A8X6R4Z2_TRICX</name>
<organism evidence="1 2">
    <name type="scientific">Trichonephila clavipes</name>
    <name type="common">Golden silk orbweaver</name>
    <name type="synonym">Nephila clavipes</name>
    <dbReference type="NCBI Taxonomy" id="2585209"/>
    <lineage>
        <taxon>Eukaryota</taxon>
        <taxon>Metazoa</taxon>
        <taxon>Ecdysozoa</taxon>
        <taxon>Arthropoda</taxon>
        <taxon>Chelicerata</taxon>
        <taxon>Arachnida</taxon>
        <taxon>Araneae</taxon>
        <taxon>Araneomorphae</taxon>
        <taxon>Entelegynae</taxon>
        <taxon>Araneoidea</taxon>
        <taxon>Nephilidae</taxon>
        <taxon>Trichonephila</taxon>
    </lineage>
</organism>
<comment type="caution">
    <text evidence="1">The sequence shown here is derived from an EMBL/GenBank/DDBJ whole genome shotgun (WGS) entry which is preliminary data.</text>
</comment>
<gene>
    <name evidence="1" type="ORF">TNCV_2279791</name>
</gene>
<protein>
    <submittedName>
        <fullName evidence="1">Uncharacterized protein</fullName>
    </submittedName>
</protein>
<dbReference type="Proteomes" id="UP000887159">
    <property type="component" value="Unassembled WGS sequence"/>
</dbReference>
<accession>A0A8X6R4Z2</accession>
<reference evidence="1" key="1">
    <citation type="submission" date="2020-08" db="EMBL/GenBank/DDBJ databases">
        <title>Multicomponent nature underlies the extraordinary mechanical properties of spider dragline silk.</title>
        <authorList>
            <person name="Kono N."/>
            <person name="Nakamura H."/>
            <person name="Mori M."/>
            <person name="Yoshida Y."/>
            <person name="Ohtoshi R."/>
            <person name="Malay A.D."/>
            <person name="Moran D.A.P."/>
            <person name="Tomita M."/>
            <person name="Numata K."/>
            <person name="Arakawa K."/>
        </authorList>
    </citation>
    <scope>NUCLEOTIDE SEQUENCE</scope>
</reference>
<dbReference type="AlphaFoldDB" id="A0A8X6R4Z2"/>
<sequence length="70" mass="7551">MISIWHTRPLIAMDAQHTQRFPLPGEVISSSTGPIFVGAKARSIITRLSSDPYHARTAFSNSASLPPSSS</sequence>
<proteinExistence type="predicted"/>
<keyword evidence="2" id="KW-1185">Reference proteome</keyword>
<evidence type="ECO:0000313" key="2">
    <source>
        <dbReference type="Proteomes" id="UP000887159"/>
    </source>
</evidence>
<evidence type="ECO:0000313" key="1">
    <source>
        <dbReference type="EMBL" id="GFX88511.1"/>
    </source>
</evidence>